<reference evidence="2 3" key="1">
    <citation type="submission" date="2018-07" db="EMBL/GenBank/DDBJ databases">
        <title>Halomonas rutogse sp. nov., isolated from Lake TangqianCo on Tibetan Plateau.</title>
        <authorList>
            <person name="Lu H."/>
            <person name="Xing P."/>
            <person name="Wu Q."/>
        </authorList>
    </citation>
    <scope>NUCLEOTIDE SEQUENCE [LARGE SCALE GENOMIC DNA]</scope>
    <source>
        <strain evidence="2 3">TQ8S</strain>
    </source>
</reference>
<feature type="region of interest" description="Disordered" evidence="1">
    <location>
        <begin position="1"/>
        <end position="75"/>
    </location>
</feature>
<comment type="caution">
    <text evidence="2">The sequence shown here is derived from an EMBL/GenBank/DDBJ whole genome shotgun (WGS) entry which is preliminary data.</text>
</comment>
<feature type="region of interest" description="Disordered" evidence="1">
    <location>
        <begin position="182"/>
        <end position="216"/>
    </location>
</feature>
<evidence type="ECO:0008006" key="4">
    <source>
        <dbReference type="Google" id="ProtNLM"/>
    </source>
</evidence>
<dbReference type="AlphaFoldDB" id="A0A368TXQ2"/>
<dbReference type="EMBL" id="QPIJ01000030">
    <property type="protein sequence ID" value="RCV89599.1"/>
    <property type="molecule type" value="Genomic_DNA"/>
</dbReference>
<gene>
    <name evidence="2" type="ORF">DU506_12570</name>
</gene>
<name>A0A368TXQ2_9GAMM</name>
<dbReference type="Proteomes" id="UP000253204">
    <property type="component" value="Unassembled WGS sequence"/>
</dbReference>
<dbReference type="InterPro" id="IPR021973">
    <property type="entry name" value="SprA-related"/>
</dbReference>
<protein>
    <recommendedName>
        <fullName evidence="4">SprA-related family protein</fullName>
    </recommendedName>
</protein>
<organism evidence="2 3">
    <name type="scientific">Vreelandella rituensis</name>
    <dbReference type="NCBI Taxonomy" id="2282306"/>
    <lineage>
        <taxon>Bacteria</taxon>
        <taxon>Pseudomonadati</taxon>
        <taxon>Pseudomonadota</taxon>
        <taxon>Gammaproteobacteria</taxon>
        <taxon>Oceanospirillales</taxon>
        <taxon>Halomonadaceae</taxon>
        <taxon>Vreelandella</taxon>
    </lineage>
</organism>
<accession>A0A368TXQ2</accession>
<feature type="compositionally biased region" description="Basic and acidic residues" evidence="1">
    <location>
        <begin position="34"/>
        <end position="55"/>
    </location>
</feature>
<evidence type="ECO:0000313" key="2">
    <source>
        <dbReference type="EMBL" id="RCV89599.1"/>
    </source>
</evidence>
<sequence length="216" mass="22545">MPVTVFSPEPTPASARVDAASPSRGAPGTGTPIQEEKSETNAAKKDTQATKEETKATGGPTRPDGTPLDDQELRHLGQLKQTDRSVRQHEQAHEVVGAQYAGSASYEYEQGPDGQRYAVAGEVPIDYGPVSGDPDATIEKMQTVIAAALAPADPSTKDLQVAAQARQYLLAAQLESAMLRSEMDQARSGVDTSSDAEPSEAVPDESDVSAPAASAA</sequence>
<dbReference type="Pfam" id="PF12118">
    <property type="entry name" value="SprA-related"/>
    <property type="match status" value="1"/>
</dbReference>
<evidence type="ECO:0000256" key="1">
    <source>
        <dbReference type="SAM" id="MobiDB-lite"/>
    </source>
</evidence>
<evidence type="ECO:0000313" key="3">
    <source>
        <dbReference type="Proteomes" id="UP000253204"/>
    </source>
</evidence>
<dbReference type="OrthoDB" id="9812722at2"/>
<keyword evidence="3" id="KW-1185">Reference proteome</keyword>
<proteinExistence type="predicted"/>
<dbReference type="RefSeq" id="WP_114487260.1">
    <property type="nucleotide sequence ID" value="NZ_CBCSHM010000109.1"/>
</dbReference>